<evidence type="ECO:0000313" key="1">
    <source>
        <dbReference type="EMBL" id="CAI9970288.1"/>
    </source>
</evidence>
<dbReference type="EMBL" id="CATOUU010001068">
    <property type="protein sequence ID" value="CAI9970288.1"/>
    <property type="molecule type" value="Genomic_DNA"/>
</dbReference>
<evidence type="ECO:0000313" key="2">
    <source>
        <dbReference type="EMBL" id="CAL6010080.1"/>
    </source>
</evidence>
<dbReference type="EMBL" id="CAXDID020000060">
    <property type="protein sequence ID" value="CAL6010080.1"/>
    <property type="molecule type" value="Genomic_DNA"/>
</dbReference>
<reference evidence="2 3" key="2">
    <citation type="submission" date="2024-07" db="EMBL/GenBank/DDBJ databases">
        <authorList>
            <person name="Akdeniz Z."/>
        </authorList>
    </citation>
    <scope>NUCLEOTIDE SEQUENCE [LARGE SCALE GENOMIC DNA]</scope>
</reference>
<dbReference type="AlphaFoldDB" id="A0AA86VLN3"/>
<name>A0AA86VLN3_9EUKA</name>
<accession>A0AA86VLN3</accession>
<sequence>MSECEERSDDATSEYESGYISRALFTLFYHIITNMPSLKEIHHSKQLTRRHERINRYIEEVKAKRKHLKPITIIDDEPPLTTTFDITQEVIQKSNEILSYSHQLEERIKVDQSVIDKCVPLKKYGNHTFSDLWIDPTSLQLYQRGIQITLIQPKQSQNYKYFRAHLDTYSNTNMTQISLKQLQLGNFN</sequence>
<comment type="caution">
    <text evidence="1">The sequence shown here is derived from an EMBL/GenBank/DDBJ whole genome shotgun (WGS) entry which is preliminary data.</text>
</comment>
<proteinExistence type="predicted"/>
<keyword evidence="3" id="KW-1185">Reference proteome</keyword>
<reference evidence="1" key="1">
    <citation type="submission" date="2023-06" db="EMBL/GenBank/DDBJ databases">
        <authorList>
            <person name="Kurt Z."/>
        </authorList>
    </citation>
    <scope>NUCLEOTIDE SEQUENCE</scope>
</reference>
<organism evidence="1">
    <name type="scientific">Hexamita inflata</name>
    <dbReference type="NCBI Taxonomy" id="28002"/>
    <lineage>
        <taxon>Eukaryota</taxon>
        <taxon>Metamonada</taxon>
        <taxon>Diplomonadida</taxon>
        <taxon>Hexamitidae</taxon>
        <taxon>Hexamitinae</taxon>
        <taxon>Hexamita</taxon>
    </lineage>
</organism>
<protein>
    <submittedName>
        <fullName evidence="2">Hypothetical_protein</fullName>
    </submittedName>
</protein>
<evidence type="ECO:0000313" key="3">
    <source>
        <dbReference type="Proteomes" id="UP001642409"/>
    </source>
</evidence>
<dbReference type="Proteomes" id="UP001642409">
    <property type="component" value="Unassembled WGS sequence"/>
</dbReference>
<gene>
    <name evidence="2" type="ORF">HINF_LOCUS21916</name>
    <name evidence="1" type="ORF">HINF_LOCUS57933</name>
</gene>